<evidence type="ECO:0000256" key="4">
    <source>
        <dbReference type="ARBA" id="ARBA00001946"/>
    </source>
</evidence>
<comment type="cofactor">
    <cofactor evidence="2">
        <name>pyridoxal 5'-phosphate</name>
        <dbReference type="ChEBI" id="CHEBI:597326"/>
    </cofactor>
</comment>
<dbReference type="PROSITE" id="PS00165">
    <property type="entry name" value="DEHYDRATASE_SER_THR"/>
    <property type="match status" value="1"/>
</dbReference>
<dbReference type="GO" id="GO:0030170">
    <property type="term" value="F:pyridoxal phosphate binding"/>
    <property type="evidence" value="ECO:0007669"/>
    <property type="project" value="InterPro"/>
</dbReference>
<comment type="similarity">
    <text evidence="5">Belongs to the serine/threonine dehydratase family.</text>
</comment>
<dbReference type="InterPro" id="IPR001926">
    <property type="entry name" value="TrpB-like_PALP"/>
</dbReference>
<dbReference type="GO" id="GO:0005524">
    <property type="term" value="F:ATP binding"/>
    <property type="evidence" value="ECO:0007669"/>
    <property type="project" value="TreeGrafter"/>
</dbReference>
<keyword evidence="8" id="KW-0456">Lyase</keyword>
<evidence type="ECO:0000259" key="9">
    <source>
        <dbReference type="Pfam" id="PF00291"/>
    </source>
</evidence>
<accession>A0A7S4AAI2</accession>
<dbReference type="InterPro" id="IPR000634">
    <property type="entry name" value="Ser/Thr_deHydtase_PyrdxlP-BS"/>
</dbReference>
<dbReference type="FunFam" id="3.40.50.1100:FF:000005">
    <property type="entry name" value="Threonine dehydratase catabolic"/>
    <property type="match status" value="1"/>
</dbReference>
<dbReference type="GO" id="GO:0000287">
    <property type="term" value="F:magnesium ion binding"/>
    <property type="evidence" value="ECO:0007669"/>
    <property type="project" value="TreeGrafter"/>
</dbReference>
<dbReference type="GO" id="GO:0018114">
    <property type="term" value="F:threonine racemase activity"/>
    <property type="evidence" value="ECO:0007669"/>
    <property type="project" value="TreeGrafter"/>
</dbReference>
<comment type="cofactor">
    <cofactor evidence="3">
        <name>Mn(2+)</name>
        <dbReference type="ChEBI" id="CHEBI:29035"/>
    </cofactor>
</comment>
<feature type="domain" description="Tryptophan synthase beta chain-like PALP" evidence="9">
    <location>
        <begin position="37"/>
        <end position="356"/>
    </location>
</feature>
<comment type="cofactor">
    <cofactor evidence="1">
        <name>Ca(2+)</name>
        <dbReference type="ChEBI" id="CHEBI:29108"/>
    </cofactor>
</comment>
<dbReference type="Gene3D" id="3.40.50.1100">
    <property type="match status" value="2"/>
</dbReference>
<proteinExistence type="inferred from homology"/>
<dbReference type="GO" id="GO:0030378">
    <property type="term" value="F:serine racemase activity"/>
    <property type="evidence" value="ECO:0007669"/>
    <property type="project" value="TreeGrafter"/>
</dbReference>
<protein>
    <recommendedName>
        <fullName evidence="9">Tryptophan synthase beta chain-like PALP domain-containing protein</fullName>
    </recommendedName>
</protein>
<name>A0A7S4AAI2_9STRA</name>
<sequence>MSEKTNPLSSSSSPQNYCISFDDVKKAADRIRGVAHRTPVMTCRSLIASSEYDDGKNYFFKIEAMQKTGSFKFRGALNAVKNRLEINGSIEDKDKPSSSNLSVVTHSSGNHAQALALASKMASNSNTTVAATIVMPITAPLVKKNAVKDFGADIVVVENTNEARKEEAERIVESTGAVFIHPSEDPNVIAGQGTVCLEFVEQVRDLLNGDSDLDAVIIPVGGGGLASGNCISLRALLGEKLKIILAEPDQLDDAKRSFTEGRLLKHRTDNKLDSVADGLKTTLGPNTWPIIKESVDDIITVSEEEILRATRLVWERLKVAIEPSAGVGVAVAQSLEFNTKYKKSSGINNVGIILCGGNVDIIKIASKMKEISM</sequence>
<evidence type="ECO:0000256" key="2">
    <source>
        <dbReference type="ARBA" id="ARBA00001933"/>
    </source>
</evidence>
<evidence type="ECO:0000256" key="6">
    <source>
        <dbReference type="ARBA" id="ARBA00022842"/>
    </source>
</evidence>
<dbReference type="Pfam" id="PF00291">
    <property type="entry name" value="PALP"/>
    <property type="match status" value="1"/>
</dbReference>
<evidence type="ECO:0000256" key="1">
    <source>
        <dbReference type="ARBA" id="ARBA00001913"/>
    </source>
</evidence>
<evidence type="ECO:0000256" key="8">
    <source>
        <dbReference type="ARBA" id="ARBA00023239"/>
    </source>
</evidence>
<dbReference type="GO" id="GO:0003941">
    <property type="term" value="F:L-serine ammonia-lyase activity"/>
    <property type="evidence" value="ECO:0007669"/>
    <property type="project" value="TreeGrafter"/>
</dbReference>
<keyword evidence="7" id="KW-0663">Pyridoxal phosphate</keyword>
<dbReference type="InterPro" id="IPR036052">
    <property type="entry name" value="TrpB-like_PALP_sf"/>
</dbReference>
<dbReference type="AlphaFoldDB" id="A0A7S4AAI2"/>
<comment type="cofactor">
    <cofactor evidence="4">
        <name>Mg(2+)</name>
        <dbReference type="ChEBI" id="CHEBI:18420"/>
    </cofactor>
</comment>
<evidence type="ECO:0000256" key="3">
    <source>
        <dbReference type="ARBA" id="ARBA00001936"/>
    </source>
</evidence>
<dbReference type="SUPFAM" id="SSF53686">
    <property type="entry name" value="Tryptophan synthase beta subunit-like PLP-dependent enzymes"/>
    <property type="match status" value="1"/>
</dbReference>
<keyword evidence="6" id="KW-0460">Magnesium</keyword>
<organism evidence="10">
    <name type="scientific">Pseudo-nitzschia australis</name>
    <dbReference type="NCBI Taxonomy" id="44445"/>
    <lineage>
        <taxon>Eukaryota</taxon>
        <taxon>Sar</taxon>
        <taxon>Stramenopiles</taxon>
        <taxon>Ochrophyta</taxon>
        <taxon>Bacillariophyta</taxon>
        <taxon>Bacillariophyceae</taxon>
        <taxon>Bacillariophycidae</taxon>
        <taxon>Bacillariales</taxon>
        <taxon>Bacillariaceae</taxon>
        <taxon>Pseudo-nitzschia</taxon>
    </lineage>
</organism>
<reference evidence="10" key="1">
    <citation type="submission" date="2021-01" db="EMBL/GenBank/DDBJ databases">
        <authorList>
            <person name="Corre E."/>
            <person name="Pelletier E."/>
            <person name="Niang G."/>
            <person name="Scheremetjew M."/>
            <person name="Finn R."/>
            <person name="Kale V."/>
            <person name="Holt S."/>
            <person name="Cochrane G."/>
            <person name="Meng A."/>
            <person name="Brown T."/>
            <person name="Cohen L."/>
        </authorList>
    </citation>
    <scope>NUCLEOTIDE SEQUENCE</scope>
    <source>
        <strain evidence="10">10249 10 AB</strain>
    </source>
</reference>
<dbReference type="PANTHER" id="PTHR43050">
    <property type="entry name" value="SERINE / THREONINE RACEMASE FAMILY MEMBER"/>
    <property type="match status" value="1"/>
</dbReference>
<evidence type="ECO:0000256" key="5">
    <source>
        <dbReference type="ARBA" id="ARBA00010869"/>
    </source>
</evidence>
<evidence type="ECO:0000256" key="7">
    <source>
        <dbReference type="ARBA" id="ARBA00022898"/>
    </source>
</evidence>
<gene>
    <name evidence="10" type="ORF">PAUS00366_LOCUS1541</name>
</gene>
<dbReference type="PANTHER" id="PTHR43050:SF1">
    <property type="entry name" value="SERINE RACEMASE"/>
    <property type="match status" value="1"/>
</dbReference>
<evidence type="ECO:0000313" key="10">
    <source>
        <dbReference type="EMBL" id="CAE0708821.1"/>
    </source>
</evidence>
<dbReference type="GO" id="GO:0070179">
    <property type="term" value="P:D-serine biosynthetic process"/>
    <property type="evidence" value="ECO:0007669"/>
    <property type="project" value="TreeGrafter"/>
</dbReference>
<dbReference type="EMBL" id="HBIX01002091">
    <property type="protein sequence ID" value="CAE0708821.1"/>
    <property type="molecule type" value="Transcribed_RNA"/>
</dbReference>
<dbReference type="CDD" id="cd01562">
    <property type="entry name" value="Thr-dehyd"/>
    <property type="match status" value="1"/>
</dbReference>